<gene>
    <name evidence="2" type="ORF">E2C01_071660</name>
</gene>
<dbReference type="AlphaFoldDB" id="A0A5B7I0H0"/>
<comment type="caution">
    <text evidence="2">The sequence shown here is derived from an EMBL/GenBank/DDBJ whole genome shotgun (WGS) entry which is preliminary data.</text>
</comment>
<name>A0A5B7I0H0_PORTR</name>
<proteinExistence type="predicted"/>
<organism evidence="2 3">
    <name type="scientific">Portunus trituberculatus</name>
    <name type="common">Swimming crab</name>
    <name type="synonym">Neptunus trituberculatus</name>
    <dbReference type="NCBI Taxonomy" id="210409"/>
    <lineage>
        <taxon>Eukaryota</taxon>
        <taxon>Metazoa</taxon>
        <taxon>Ecdysozoa</taxon>
        <taxon>Arthropoda</taxon>
        <taxon>Crustacea</taxon>
        <taxon>Multicrustacea</taxon>
        <taxon>Malacostraca</taxon>
        <taxon>Eumalacostraca</taxon>
        <taxon>Eucarida</taxon>
        <taxon>Decapoda</taxon>
        <taxon>Pleocyemata</taxon>
        <taxon>Brachyura</taxon>
        <taxon>Eubrachyura</taxon>
        <taxon>Portunoidea</taxon>
        <taxon>Portunidae</taxon>
        <taxon>Portuninae</taxon>
        <taxon>Portunus</taxon>
    </lineage>
</organism>
<dbReference type="EMBL" id="VSRR010045311">
    <property type="protein sequence ID" value="MPC77212.1"/>
    <property type="molecule type" value="Genomic_DNA"/>
</dbReference>
<keyword evidence="3" id="KW-1185">Reference proteome</keyword>
<sequence>MAASLRTAAHVHLSSDVHEPRIFCGELLGEVIRAGRRSRGGQKRLPESIRRSSHHTPSHSPSESQSPSLLSVISLTHTRPPHHLVRQSCPPMLQQPRGTLCIVRVYVVTMAAAAGTFGGHSGTSLRAAGHHLLAPRALRLTSLSGEVKSE</sequence>
<evidence type="ECO:0000256" key="1">
    <source>
        <dbReference type="SAM" id="MobiDB-lite"/>
    </source>
</evidence>
<accession>A0A5B7I0H0</accession>
<dbReference type="Proteomes" id="UP000324222">
    <property type="component" value="Unassembled WGS sequence"/>
</dbReference>
<feature type="region of interest" description="Disordered" evidence="1">
    <location>
        <begin position="35"/>
        <end position="68"/>
    </location>
</feature>
<protein>
    <submittedName>
        <fullName evidence="2">Uncharacterized protein</fullName>
    </submittedName>
</protein>
<evidence type="ECO:0000313" key="3">
    <source>
        <dbReference type="Proteomes" id="UP000324222"/>
    </source>
</evidence>
<feature type="compositionally biased region" description="Low complexity" evidence="1">
    <location>
        <begin position="58"/>
        <end position="68"/>
    </location>
</feature>
<evidence type="ECO:0000313" key="2">
    <source>
        <dbReference type="EMBL" id="MPC77212.1"/>
    </source>
</evidence>
<reference evidence="2 3" key="1">
    <citation type="submission" date="2019-05" db="EMBL/GenBank/DDBJ databases">
        <title>Another draft genome of Portunus trituberculatus and its Hox gene families provides insights of decapod evolution.</title>
        <authorList>
            <person name="Jeong J.-H."/>
            <person name="Song I."/>
            <person name="Kim S."/>
            <person name="Choi T."/>
            <person name="Kim D."/>
            <person name="Ryu S."/>
            <person name="Kim W."/>
        </authorList>
    </citation>
    <scope>NUCLEOTIDE SEQUENCE [LARGE SCALE GENOMIC DNA]</scope>
    <source>
        <tissue evidence="2">Muscle</tissue>
    </source>
</reference>